<dbReference type="Proteomes" id="UP000663860">
    <property type="component" value="Unassembled WGS sequence"/>
</dbReference>
<evidence type="ECO:0000313" key="1">
    <source>
        <dbReference type="EMBL" id="CAF0836489.1"/>
    </source>
</evidence>
<reference evidence="2" key="1">
    <citation type="submission" date="2021-02" db="EMBL/GenBank/DDBJ databases">
        <authorList>
            <person name="Nowell W R."/>
        </authorList>
    </citation>
    <scope>NUCLEOTIDE SEQUENCE</scope>
</reference>
<evidence type="ECO:0000313" key="3">
    <source>
        <dbReference type="Proteomes" id="UP000663868"/>
    </source>
</evidence>
<dbReference type="Proteomes" id="UP000663868">
    <property type="component" value="Unassembled WGS sequence"/>
</dbReference>
<sequence length="190" mass="23204">MINCFRQIQILNIAIQFIGFDLDDNDSEYVNADRWQRLISTHLSNLRIFDFQYSYRGLDSFDERQAFETLINKFNLKFWIEHQWFFDWHDHQITWSNAAIFYSRNPYRRKDYVLYDQLTENIWSTRFDINEDPIDHICIHITNMIKQSIDKFQNATKLTFCNDFEVPRDFIILDLNHIFPLNVIIFLLNN</sequence>
<name>A0A819T533_9BILA</name>
<accession>A0A819T533</accession>
<evidence type="ECO:0000313" key="2">
    <source>
        <dbReference type="EMBL" id="CAF4072884.1"/>
    </source>
</evidence>
<gene>
    <name evidence="1" type="ORF">IZO911_LOCUS8825</name>
    <name evidence="2" type="ORF">KXQ929_LOCUS32854</name>
</gene>
<proteinExistence type="predicted"/>
<organism evidence="2 3">
    <name type="scientific">Adineta steineri</name>
    <dbReference type="NCBI Taxonomy" id="433720"/>
    <lineage>
        <taxon>Eukaryota</taxon>
        <taxon>Metazoa</taxon>
        <taxon>Spiralia</taxon>
        <taxon>Gnathifera</taxon>
        <taxon>Rotifera</taxon>
        <taxon>Eurotatoria</taxon>
        <taxon>Bdelloidea</taxon>
        <taxon>Adinetida</taxon>
        <taxon>Adinetidae</taxon>
        <taxon>Adineta</taxon>
    </lineage>
</organism>
<dbReference type="EMBL" id="CAJOBB010004076">
    <property type="protein sequence ID" value="CAF4072884.1"/>
    <property type="molecule type" value="Genomic_DNA"/>
</dbReference>
<protein>
    <submittedName>
        <fullName evidence="2">Uncharacterized protein</fullName>
    </submittedName>
</protein>
<dbReference type="AlphaFoldDB" id="A0A819T533"/>
<dbReference type="EMBL" id="CAJNOE010000060">
    <property type="protein sequence ID" value="CAF0836489.1"/>
    <property type="molecule type" value="Genomic_DNA"/>
</dbReference>
<comment type="caution">
    <text evidence="2">The sequence shown here is derived from an EMBL/GenBank/DDBJ whole genome shotgun (WGS) entry which is preliminary data.</text>
</comment>